<feature type="transmembrane region" description="Helical" evidence="6">
    <location>
        <begin position="437"/>
        <end position="458"/>
    </location>
</feature>
<feature type="compositionally biased region" description="Polar residues" evidence="5">
    <location>
        <begin position="284"/>
        <end position="295"/>
    </location>
</feature>
<comment type="subcellular location">
    <subcellularLocation>
        <location evidence="1">Membrane</location>
        <topology evidence="1">Multi-pass membrane protein</topology>
    </subcellularLocation>
</comment>
<name>A0A8H5GYR2_9AGAR</name>
<dbReference type="OrthoDB" id="435607at2759"/>
<evidence type="ECO:0000256" key="5">
    <source>
        <dbReference type="SAM" id="MobiDB-lite"/>
    </source>
</evidence>
<keyword evidence="8" id="KW-1185">Reference proteome</keyword>
<dbReference type="InterPro" id="IPR004776">
    <property type="entry name" value="Mem_transp_PIN-like"/>
</dbReference>
<keyword evidence="3 6" id="KW-1133">Transmembrane helix</keyword>
<evidence type="ECO:0000256" key="3">
    <source>
        <dbReference type="ARBA" id="ARBA00022989"/>
    </source>
</evidence>
<keyword evidence="2 6" id="KW-0812">Transmembrane</keyword>
<proteinExistence type="predicted"/>
<evidence type="ECO:0008006" key="9">
    <source>
        <dbReference type="Google" id="ProtNLM"/>
    </source>
</evidence>
<dbReference type="GO" id="GO:0016020">
    <property type="term" value="C:membrane"/>
    <property type="evidence" value="ECO:0007669"/>
    <property type="project" value="UniProtKB-SubCell"/>
</dbReference>
<feature type="transmembrane region" description="Helical" evidence="6">
    <location>
        <begin position="138"/>
        <end position="159"/>
    </location>
</feature>
<evidence type="ECO:0000256" key="6">
    <source>
        <dbReference type="SAM" id="Phobius"/>
    </source>
</evidence>
<feature type="compositionally biased region" description="Polar residues" evidence="5">
    <location>
        <begin position="314"/>
        <end position="324"/>
    </location>
</feature>
<evidence type="ECO:0000256" key="1">
    <source>
        <dbReference type="ARBA" id="ARBA00004141"/>
    </source>
</evidence>
<dbReference type="GO" id="GO:0055085">
    <property type="term" value="P:transmembrane transport"/>
    <property type="evidence" value="ECO:0007669"/>
    <property type="project" value="InterPro"/>
</dbReference>
<feature type="transmembrane region" description="Helical" evidence="6">
    <location>
        <begin position="470"/>
        <end position="491"/>
    </location>
</feature>
<keyword evidence="4 6" id="KW-0472">Membrane</keyword>
<dbReference type="Proteomes" id="UP000559256">
    <property type="component" value="Unassembled WGS sequence"/>
</dbReference>
<evidence type="ECO:0000256" key="2">
    <source>
        <dbReference type="ARBA" id="ARBA00022692"/>
    </source>
</evidence>
<sequence length="538" mass="57281">MPSAGFLIYSGVMPLLKMFLTISFGFVLEKKGMFPISASRGASQVSMNISLPCLLFSNIITSITTENAGALGPLILVASVYVILGFILGGIIRESCYVPRNFWQGIVVATGMSNWGNLPTTVVMTVTQQAPFNPDTDPALGVSYVSAFILVYHIVFWVLGAAPSLAWDYAPGVPQGEETQKYVPWHEKPIGSRLARYLKLHGKPLSSSPLEKVPAFQGSEQNNVVSTGSALEKGIVGDLPSTDTKLSNMCCSEHPDTDPEVQLARRVSRTGSTTNSFRSRRPSVGTSSFLPQKTDNLPAPNPPPPSLASLNNSQISLAPTSSPTEAAHPDGSQEPSSWKKLRPIRALSVIVTPVTIALAVSLPCALIPQVKALFTNATNVGGPHWVGPDGRPPLAFILDTADFAGAISIPLSLIVLGASFARMAVPRPFSKLPITAMILVTLVKTVLLPIIGVVMVQGMTSTGFIEKDALAMRFVAMFLSGTPSAVNQLIVSSLYSPDGNCDTLVAFLLVQYIFMFFSSAFTPTSLEANQPGSVIDEG</sequence>
<feature type="transmembrane region" description="Helical" evidence="6">
    <location>
        <begin position="71"/>
        <end position="89"/>
    </location>
</feature>
<comment type="caution">
    <text evidence="7">The sequence shown here is derived from an EMBL/GenBank/DDBJ whole genome shotgun (WGS) entry which is preliminary data.</text>
</comment>
<feature type="transmembrane region" description="Helical" evidence="6">
    <location>
        <begin position="49"/>
        <end position="65"/>
    </location>
</feature>
<dbReference type="PANTHER" id="PTHR31274">
    <property type="entry name" value="PROTEIN ECM3"/>
    <property type="match status" value="1"/>
</dbReference>
<dbReference type="InterPro" id="IPR040254">
    <property type="entry name" value="Ecm3-like"/>
</dbReference>
<dbReference type="Pfam" id="PF03547">
    <property type="entry name" value="Mem_trans"/>
    <property type="match status" value="1"/>
</dbReference>
<dbReference type="PANTHER" id="PTHR31274:SF1">
    <property type="entry name" value="AGL149CP"/>
    <property type="match status" value="1"/>
</dbReference>
<feature type="transmembrane region" description="Helical" evidence="6">
    <location>
        <begin position="503"/>
        <end position="521"/>
    </location>
</feature>
<evidence type="ECO:0000256" key="4">
    <source>
        <dbReference type="ARBA" id="ARBA00023136"/>
    </source>
</evidence>
<dbReference type="EMBL" id="JAACJM010000003">
    <property type="protein sequence ID" value="KAF5373741.1"/>
    <property type="molecule type" value="Genomic_DNA"/>
</dbReference>
<feature type="transmembrane region" description="Helical" evidence="6">
    <location>
        <begin position="101"/>
        <end position="118"/>
    </location>
</feature>
<organism evidence="7 8">
    <name type="scientific">Tetrapyrgos nigripes</name>
    <dbReference type="NCBI Taxonomy" id="182062"/>
    <lineage>
        <taxon>Eukaryota</taxon>
        <taxon>Fungi</taxon>
        <taxon>Dikarya</taxon>
        <taxon>Basidiomycota</taxon>
        <taxon>Agaricomycotina</taxon>
        <taxon>Agaricomycetes</taxon>
        <taxon>Agaricomycetidae</taxon>
        <taxon>Agaricales</taxon>
        <taxon>Marasmiineae</taxon>
        <taxon>Marasmiaceae</taxon>
        <taxon>Tetrapyrgos</taxon>
    </lineage>
</organism>
<feature type="transmembrane region" description="Helical" evidence="6">
    <location>
        <begin position="6"/>
        <end position="28"/>
    </location>
</feature>
<protein>
    <recommendedName>
        <fullName evidence="9">Auxin efflux carrier</fullName>
    </recommendedName>
</protein>
<dbReference type="AlphaFoldDB" id="A0A8H5GYR2"/>
<evidence type="ECO:0000313" key="8">
    <source>
        <dbReference type="Proteomes" id="UP000559256"/>
    </source>
</evidence>
<evidence type="ECO:0000313" key="7">
    <source>
        <dbReference type="EMBL" id="KAF5373741.1"/>
    </source>
</evidence>
<gene>
    <name evidence="7" type="ORF">D9758_000700</name>
</gene>
<feature type="region of interest" description="Disordered" evidence="5">
    <location>
        <begin position="248"/>
        <end position="338"/>
    </location>
</feature>
<reference evidence="7 8" key="1">
    <citation type="journal article" date="2020" name="ISME J.">
        <title>Uncovering the hidden diversity of litter-decomposition mechanisms in mushroom-forming fungi.</title>
        <authorList>
            <person name="Floudas D."/>
            <person name="Bentzer J."/>
            <person name="Ahren D."/>
            <person name="Johansson T."/>
            <person name="Persson P."/>
            <person name="Tunlid A."/>
        </authorList>
    </citation>
    <scope>NUCLEOTIDE SEQUENCE [LARGE SCALE GENOMIC DNA]</scope>
    <source>
        <strain evidence="7 8">CBS 291.85</strain>
    </source>
</reference>
<feature type="transmembrane region" description="Helical" evidence="6">
    <location>
        <begin position="403"/>
        <end position="425"/>
    </location>
</feature>
<accession>A0A8H5GYR2</accession>
<feature type="transmembrane region" description="Helical" evidence="6">
    <location>
        <begin position="346"/>
        <end position="368"/>
    </location>
</feature>